<sequence>MVVCQFRAKEERRRSYTCTHNTFGSINFSVRHALLHQPGRFRPPLLSGLPPRRRRVECTGQPGPQDDPRLPPRVADVLQNVRAPVDPLCETYNFRCIASDRRGFGSSHWNGPDTKKPVDWDTLLTDVISLLQHLEIQDFIFVAASMGCTESLLAYQSSKFIEERCKGLVWLGAIMPFPLQTAEHPLSPSLELWDSIVGGLRDNRAAFVSESLPGVFAIQAGNEIHPKTLEHFERIVAEADSLAVVKTVEIFNQPAEAAVKKLAESAVQIPILAIHGDADQGMPLEASAQIVKEMVPWVDLKVYEKAGHGLYLTHSGQLMEDLVSFFRQVENA</sequence>
<dbReference type="Pfam" id="PF00561">
    <property type="entry name" value="Abhydrolase_1"/>
    <property type="match status" value="1"/>
</dbReference>
<dbReference type="InterPro" id="IPR029058">
    <property type="entry name" value="AB_hydrolase_fold"/>
</dbReference>
<dbReference type="EMBL" id="CALLCH030000004">
    <property type="protein sequence ID" value="CAI4212187.1"/>
    <property type="molecule type" value="Genomic_DNA"/>
</dbReference>
<evidence type="ECO:0000259" key="2">
    <source>
        <dbReference type="Pfam" id="PF00561"/>
    </source>
</evidence>
<proteinExistence type="predicted"/>
<evidence type="ECO:0000256" key="1">
    <source>
        <dbReference type="SAM" id="MobiDB-lite"/>
    </source>
</evidence>
<keyword evidence="4" id="KW-1185">Reference proteome</keyword>
<evidence type="ECO:0000313" key="3">
    <source>
        <dbReference type="EMBL" id="CAI4212187.1"/>
    </source>
</evidence>
<dbReference type="AlphaFoldDB" id="A0A9P1M8H0"/>
<reference evidence="3" key="1">
    <citation type="submission" date="2022-11" db="EMBL/GenBank/DDBJ databases">
        <authorList>
            <person name="Scott C."/>
            <person name="Bruce N."/>
        </authorList>
    </citation>
    <scope>NUCLEOTIDE SEQUENCE</scope>
</reference>
<feature type="domain" description="AB hydrolase-1" evidence="2">
    <location>
        <begin position="88"/>
        <end position="314"/>
    </location>
</feature>
<gene>
    <name evidence="3" type="ORF">PPNO1_LOCUS1954</name>
</gene>
<protein>
    <recommendedName>
        <fullName evidence="2">AB hydrolase-1 domain-containing protein</fullName>
    </recommendedName>
</protein>
<name>A0A9P1M8H0_9PEZI</name>
<dbReference type="Proteomes" id="UP000838763">
    <property type="component" value="Unassembled WGS sequence"/>
</dbReference>
<dbReference type="PANTHER" id="PTHR43433">
    <property type="entry name" value="HYDROLASE, ALPHA/BETA FOLD FAMILY PROTEIN"/>
    <property type="match status" value="1"/>
</dbReference>
<dbReference type="PANTHER" id="PTHR43433:SF4">
    <property type="entry name" value="NON-HEME CHLOROPEROXIDASE-RELATED"/>
    <property type="match status" value="1"/>
</dbReference>
<dbReference type="OrthoDB" id="408373at2759"/>
<comment type="caution">
    <text evidence="3">The sequence shown here is derived from an EMBL/GenBank/DDBJ whole genome shotgun (WGS) entry which is preliminary data.</text>
</comment>
<accession>A0A9P1M8H0</accession>
<dbReference type="InterPro" id="IPR000073">
    <property type="entry name" value="AB_hydrolase_1"/>
</dbReference>
<dbReference type="SUPFAM" id="SSF53474">
    <property type="entry name" value="alpha/beta-Hydrolases"/>
    <property type="match status" value="1"/>
</dbReference>
<feature type="region of interest" description="Disordered" evidence="1">
    <location>
        <begin position="45"/>
        <end position="70"/>
    </location>
</feature>
<evidence type="ECO:0000313" key="4">
    <source>
        <dbReference type="Proteomes" id="UP000838763"/>
    </source>
</evidence>
<dbReference type="Gene3D" id="3.40.50.1820">
    <property type="entry name" value="alpha/beta hydrolase"/>
    <property type="match status" value="1"/>
</dbReference>
<dbReference type="InterPro" id="IPR050471">
    <property type="entry name" value="AB_hydrolase"/>
</dbReference>
<organism evidence="3 4">
    <name type="scientific">Parascedosporium putredinis</name>
    <dbReference type="NCBI Taxonomy" id="1442378"/>
    <lineage>
        <taxon>Eukaryota</taxon>
        <taxon>Fungi</taxon>
        <taxon>Dikarya</taxon>
        <taxon>Ascomycota</taxon>
        <taxon>Pezizomycotina</taxon>
        <taxon>Sordariomycetes</taxon>
        <taxon>Hypocreomycetidae</taxon>
        <taxon>Microascales</taxon>
        <taxon>Microascaceae</taxon>
        <taxon>Parascedosporium</taxon>
    </lineage>
</organism>